<proteinExistence type="predicted"/>
<accession>A0A8E2F9A8</accession>
<keyword evidence="2" id="KW-1185">Reference proteome</keyword>
<gene>
    <name evidence="1" type="ORF">AOQ84DRAFT_352237</name>
</gene>
<name>A0A8E2F9A8_9PEZI</name>
<dbReference type="EMBL" id="KV748802">
    <property type="protein sequence ID" value="OCL12976.1"/>
    <property type="molecule type" value="Genomic_DNA"/>
</dbReference>
<dbReference type="AlphaFoldDB" id="A0A8E2F9A8"/>
<reference evidence="1 2" key="1">
    <citation type="journal article" date="2016" name="Nat. Commun.">
        <title>Ectomycorrhizal ecology is imprinted in the genome of the dominant symbiotic fungus Cenococcum geophilum.</title>
        <authorList>
            <consortium name="DOE Joint Genome Institute"/>
            <person name="Peter M."/>
            <person name="Kohler A."/>
            <person name="Ohm R.A."/>
            <person name="Kuo A."/>
            <person name="Krutzmann J."/>
            <person name="Morin E."/>
            <person name="Arend M."/>
            <person name="Barry K.W."/>
            <person name="Binder M."/>
            <person name="Choi C."/>
            <person name="Clum A."/>
            <person name="Copeland A."/>
            <person name="Grisel N."/>
            <person name="Haridas S."/>
            <person name="Kipfer T."/>
            <person name="LaButti K."/>
            <person name="Lindquist E."/>
            <person name="Lipzen A."/>
            <person name="Maire R."/>
            <person name="Meier B."/>
            <person name="Mihaltcheva S."/>
            <person name="Molinier V."/>
            <person name="Murat C."/>
            <person name="Poggeler S."/>
            <person name="Quandt C.A."/>
            <person name="Sperisen C."/>
            <person name="Tritt A."/>
            <person name="Tisserant E."/>
            <person name="Crous P.W."/>
            <person name="Henrissat B."/>
            <person name="Nehls U."/>
            <person name="Egli S."/>
            <person name="Spatafora J.W."/>
            <person name="Grigoriev I.V."/>
            <person name="Martin F.M."/>
        </authorList>
    </citation>
    <scope>NUCLEOTIDE SEQUENCE [LARGE SCALE GENOMIC DNA]</scope>
    <source>
        <strain evidence="1 2">CBS 207.34</strain>
    </source>
</reference>
<dbReference type="Proteomes" id="UP000250140">
    <property type="component" value="Unassembled WGS sequence"/>
</dbReference>
<evidence type="ECO:0000313" key="2">
    <source>
        <dbReference type="Proteomes" id="UP000250140"/>
    </source>
</evidence>
<sequence length="64" mass="6857">AIISRLIKINNTQKVYISFCPASKLISEPEYSPLPCRAVTKSATHAYSANPMSGGGGTVWTSEI</sequence>
<organism evidence="1 2">
    <name type="scientific">Glonium stellatum</name>
    <dbReference type="NCBI Taxonomy" id="574774"/>
    <lineage>
        <taxon>Eukaryota</taxon>
        <taxon>Fungi</taxon>
        <taxon>Dikarya</taxon>
        <taxon>Ascomycota</taxon>
        <taxon>Pezizomycotina</taxon>
        <taxon>Dothideomycetes</taxon>
        <taxon>Pleosporomycetidae</taxon>
        <taxon>Gloniales</taxon>
        <taxon>Gloniaceae</taxon>
        <taxon>Glonium</taxon>
    </lineage>
</organism>
<protein>
    <submittedName>
        <fullName evidence="1">Uncharacterized protein</fullName>
    </submittedName>
</protein>
<feature type="non-terminal residue" evidence="1">
    <location>
        <position position="1"/>
    </location>
</feature>
<evidence type="ECO:0000313" key="1">
    <source>
        <dbReference type="EMBL" id="OCL12976.1"/>
    </source>
</evidence>